<feature type="region of interest" description="Disordered" evidence="10">
    <location>
        <begin position="138"/>
        <end position="166"/>
    </location>
</feature>
<comment type="subcellular location">
    <subcellularLocation>
        <location evidence="1">Membrane</location>
        <topology evidence="1">Lipid-anchor</topology>
        <topology evidence="1">GPI-anchor</topology>
    </subcellularLocation>
    <subcellularLocation>
        <location evidence="2">Secreted</location>
    </subcellularLocation>
</comment>
<dbReference type="EMBL" id="LKCN02000003">
    <property type="protein sequence ID" value="RCI15379.1"/>
    <property type="molecule type" value="Genomic_DNA"/>
</dbReference>
<accession>A0A367LLU3</accession>
<feature type="compositionally biased region" description="Low complexity" evidence="10">
    <location>
        <begin position="106"/>
        <end position="120"/>
    </location>
</feature>
<keyword evidence="4" id="KW-0964">Secreted</keyword>
<evidence type="ECO:0000256" key="5">
    <source>
        <dbReference type="ARBA" id="ARBA00022622"/>
    </source>
</evidence>
<dbReference type="GO" id="GO:0046872">
    <property type="term" value="F:metal ion binding"/>
    <property type="evidence" value="ECO:0007669"/>
    <property type="project" value="UniProtKB-UniRule"/>
</dbReference>
<evidence type="ECO:0000256" key="3">
    <source>
        <dbReference type="ARBA" id="ARBA00010031"/>
    </source>
</evidence>
<evidence type="ECO:0000256" key="7">
    <source>
        <dbReference type="ARBA" id="ARBA00023157"/>
    </source>
</evidence>
<dbReference type="OrthoDB" id="3767534at2759"/>
<feature type="region of interest" description="Disordered" evidence="10">
    <location>
        <begin position="106"/>
        <end position="126"/>
    </location>
</feature>
<feature type="binding site" description="axial binding residue" evidence="9">
    <location>
        <position position="53"/>
    </location>
    <ligand>
        <name>heme</name>
        <dbReference type="ChEBI" id="CHEBI:30413"/>
    </ligand>
    <ligandPart>
        <name>Fe</name>
        <dbReference type="ChEBI" id="CHEBI:18248"/>
    </ligandPart>
</feature>
<feature type="compositionally biased region" description="Polar residues" evidence="10">
    <location>
        <begin position="277"/>
        <end position="311"/>
    </location>
</feature>
<feature type="disulfide bond" evidence="9">
    <location>
        <begin position="200"/>
        <end position="207"/>
    </location>
</feature>
<dbReference type="Pfam" id="PF05730">
    <property type="entry name" value="CFEM"/>
    <property type="match status" value="2"/>
</dbReference>
<evidence type="ECO:0000256" key="2">
    <source>
        <dbReference type="ARBA" id="ARBA00004613"/>
    </source>
</evidence>
<keyword evidence="5" id="KW-0325">Glycoprotein</keyword>
<dbReference type="GO" id="GO:0098552">
    <property type="term" value="C:side of membrane"/>
    <property type="evidence" value="ECO:0007669"/>
    <property type="project" value="UniProtKB-KW"/>
</dbReference>
<feature type="compositionally biased region" description="Pro residues" evidence="10">
    <location>
        <begin position="395"/>
        <end position="462"/>
    </location>
</feature>
<comment type="caution">
    <text evidence="13">The sequence shown here is derived from an EMBL/GenBank/DDBJ whole genome shotgun (WGS) entry which is preliminary data.</text>
</comment>
<feature type="compositionally biased region" description="Pro residues" evidence="10">
    <location>
        <begin position="371"/>
        <end position="381"/>
    </location>
</feature>
<feature type="compositionally biased region" description="Pro residues" evidence="10">
    <location>
        <begin position="349"/>
        <end position="359"/>
    </location>
</feature>
<feature type="signal peptide" evidence="11">
    <location>
        <begin position="1"/>
        <end position="20"/>
    </location>
</feature>
<feature type="compositionally biased region" description="Low complexity" evidence="10">
    <location>
        <begin position="317"/>
        <end position="329"/>
    </location>
</feature>
<evidence type="ECO:0000256" key="11">
    <source>
        <dbReference type="SAM" id="SignalP"/>
    </source>
</evidence>
<name>A0A367LLU3_9HYPO</name>
<feature type="compositionally biased region" description="Low complexity" evidence="10">
    <location>
        <begin position="522"/>
        <end position="538"/>
    </location>
</feature>
<keyword evidence="14" id="KW-1185">Reference proteome</keyword>
<evidence type="ECO:0000259" key="12">
    <source>
        <dbReference type="PROSITE" id="PS52012"/>
    </source>
</evidence>
<comment type="similarity">
    <text evidence="3">Belongs to the RBT5 family.</text>
</comment>
<proteinExistence type="inferred from homology"/>
<evidence type="ECO:0000256" key="8">
    <source>
        <dbReference type="ARBA" id="ARBA00023288"/>
    </source>
</evidence>
<evidence type="ECO:0000313" key="13">
    <source>
        <dbReference type="EMBL" id="RCI15379.1"/>
    </source>
</evidence>
<dbReference type="SMART" id="SM00747">
    <property type="entry name" value="CFEM"/>
    <property type="match status" value="2"/>
</dbReference>
<keyword evidence="5" id="KW-0472">Membrane</keyword>
<feature type="compositionally biased region" description="Pro residues" evidence="10">
    <location>
        <begin position="470"/>
        <end position="499"/>
    </location>
</feature>
<evidence type="ECO:0000256" key="1">
    <source>
        <dbReference type="ARBA" id="ARBA00004589"/>
    </source>
</evidence>
<dbReference type="STRING" id="1330021.A0A367LLU3"/>
<dbReference type="Proteomes" id="UP000253664">
    <property type="component" value="Unassembled WGS sequence"/>
</dbReference>
<keyword evidence="6 11" id="KW-0732">Signal</keyword>
<evidence type="ECO:0000256" key="9">
    <source>
        <dbReference type="PROSITE-ProRule" id="PRU01356"/>
    </source>
</evidence>
<sequence length="633" mass="63887">MRSSSGPLSLAVLLARFVGANPSCLSITSQFPDCALSCIKDAASKVGCTNTADVACQCTPASSAAILATAQPCVVKCGVEQAVPAINAGSSLCACVASATETPVPSSSSLPPFANSSAPAKQASQSGQHVYGTTLPKVTNSAISPEPTSTGSINLTSSMNSEKPPTTEAPCSADCGPVASSAVPRCAQPCFSSYVPQVGCDVADYQCQCQPAAQQSLSQLLVPCVATACPPEAIPSVISGASSVCACASAGADCGGSTDIVTKTGAVITKTETRLETVTSCETDEQSTPVDTVTQPLPTHTESPPSPSCSGQPDCGQPEQTPTTLLPTESCSEMPQPSCPGSPDCEQQKPPPVVVPQPPICSGQPGCEQQKPPPVIVPQPPACSGQPSCEQQKPPQQPPSVVPQPPSGQPQPPSGKPQPPAGRPQPPSEQPQPPSERPQPPSGQPQPPSGQPQPPTGQPQPPAGEQQPPAVKPQPPAGQPQPPSSGQQPQPPTYQPQPPSGERLPPAVKPQPPAGQVPPPAGQVQPPEVQPQPCTGQPGCPPSEIPARPKPQPCTGQPGCVESEKPTQGKPPSGSGKPNTTGGGEANKPTMTSVPPPPKEAAPSVVQPGSAGRCQVGLATVILGAFWVMVLFG</sequence>
<feature type="compositionally biased region" description="Pro residues" evidence="10">
    <location>
        <begin position="507"/>
        <end position="521"/>
    </location>
</feature>
<feature type="domain" description="CFEM" evidence="12">
    <location>
        <begin position="158"/>
        <end position="272"/>
    </location>
</feature>
<keyword evidence="9" id="KW-0479">Metal-binding</keyword>
<feature type="binding site" description="axial binding residue" evidence="9">
    <location>
        <position position="204"/>
    </location>
    <ligand>
        <name>heme</name>
        <dbReference type="ChEBI" id="CHEBI:30413"/>
    </ligand>
    <ligandPart>
        <name>Fe</name>
        <dbReference type="ChEBI" id="CHEBI:18248"/>
    </ligandPart>
</feature>
<evidence type="ECO:0000256" key="6">
    <source>
        <dbReference type="ARBA" id="ARBA00022729"/>
    </source>
</evidence>
<evidence type="ECO:0000256" key="4">
    <source>
        <dbReference type="ARBA" id="ARBA00022525"/>
    </source>
</evidence>
<dbReference type="PRINTS" id="PR01217">
    <property type="entry name" value="PRICHEXTENSN"/>
</dbReference>
<dbReference type="InterPro" id="IPR008427">
    <property type="entry name" value="Extracellular_membr_CFEM_dom"/>
</dbReference>
<organism evidence="13 14">
    <name type="scientific">Ophiocordyceps polyrhachis-furcata BCC 54312</name>
    <dbReference type="NCBI Taxonomy" id="1330021"/>
    <lineage>
        <taxon>Eukaryota</taxon>
        <taxon>Fungi</taxon>
        <taxon>Dikarya</taxon>
        <taxon>Ascomycota</taxon>
        <taxon>Pezizomycotina</taxon>
        <taxon>Sordariomycetes</taxon>
        <taxon>Hypocreomycetidae</taxon>
        <taxon>Hypocreales</taxon>
        <taxon>Ophiocordycipitaceae</taxon>
        <taxon>Ophiocordyceps</taxon>
    </lineage>
</organism>
<feature type="compositionally biased region" description="Polar residues" evidence="10">
    <location>
        <begin position="138"/>
        <end position="164"/>
    </location>
</feature>
<dbReference type="PROSITE" id="PS52012">
    <property type="entry name" value="CFEM"/>
    <property type="match status" value="2"/>
</dbReference>
<feature type="chain" id="PRO_5016619916" description="CFEM domain-containing protein" evidence="11">
    <location>
        <begin position="21"/>
        <end position="633"/>
    </location>
</feature>
<evidence type="ECO:0000256" key="10">
    <source>
        <dbReference type="SAM" id="MobiDB-lite"/>
    </source>
</evidence>
<feature type="domain" description="CFEM" evidence="12">
    <location>
        <begin position="6"/>
        <end position="117"/>
    </location>
</feature>
<dbReference type="AlphaFoldDB" id="A0A367LLU3"/>
<keyword evidence="9" id="KW-0408">Iron</keyword>
<protein>
    <recommendedName>
        <fullName evidence="12">CFEM domain-containing protein</fullName>
    </recommendedName>
</protein>
<dbReference type="GO" id="GO:0005576">
    <property type="term" value="C:extracellular region"/>
    <property type="evidence" value="ECO:0007669"/>
    <property type="project" value="UniProtKB-SubCell"/>
</dbReference>
<keyword evidence="8" id="KW-0449">Lipoprotein</keyword>
<feature type="compositionally biased region" description="Pro residues" evidence="10">
    <location>
        <begin position="539"/>
        <end position="552"/>
    </location>
</feature>
<comment type="caution">
    <text evidence="9">Lacks conserved residue(s) required for the propagation of feature annotation.</text>
</comment>
<keyword evidence="5" id="KW-0336">GPI-anchor</keyword>
<gene>
    <name evidence="13" type="ORF">L249_6565</name>
</gene>
<reference evidence="13 14" key="1">
    <citation type="journal article" date="2015" name="BMC Genomics">
        <title>Insights from the genome of Ophiocordyceps polyrhachis-furcata to pathogenicity and host specificity in insect fungi.</title>
        <authorList>
            <person name="Wichadakul D."/>
            <person name="Kobmoo N."/>
            <person name="Ingsriswang S."/>
            <person name="Tangphatsornruang S."/>
            <person name="Chantasingh D."/>
            <person name="Luangsa-ard J.J."/>
            <person name="Eurwilaichitr L."/>
        </authorList>
    </citation>
    <scope>NUCLEOTIDE SEQUENCE [LARGE SCALE GENOMIC DNA]</scope>
    <source>
        <strain evidence="13 14">BCC 54312</strain>
    </source>
</reference>
<feature type="region of interest" description="Disordered" evidence="10">
    <location>
        <begin position="277"/>
        <end position="610"/>
    </location>
</feature>
<keyword evidence="9" id="KW-0349">Heme</keyword>
<keyword evidence="7 9" id="KW-1015">Disulfide bond</keyword>
<evidence type="ECO:0000313" key="14">
    <source>
        <dbReference type="Proteomes" id="UP000253664"/>
    </source>
</evidence>